<dbReference type="Proteomes" id="UP001230496">
    <property type="component" value="Chromosome"/>
</dbReference>
<gene>
    <name evidence="1" type="ORF">QYS49_36550</name>
</gene>
<proteinExistence type="predicted"/>
<evidence type="ECO:0000313" key="1">
    <source>
        <dbReference type="EMBL" id="WMN10930.1"/>
    </source>
</evidence>
<reference evidence="1 2" key="1">
    <citation type="submission" date="2023-08" db="EMBL/GenBank/DDBJ databases">
        <title>Comparative genomics and taxonomic characterization of three novel marine species of genus Marivirga.</title>
        <authorList>
            <person name="Muhammad N."/>
            <person name="Kim S.-G."/>
        </authorList>
    </citation>
    <scope>NUCLEOTIDE SEQUENCE [LARGE SCALE GENOMIC DNA]</scope>
    <source>
        <strain evidence="1 2">BDSF4-3</strain>
    </source>
</reference>
<protein>
    <submittedName>
        <fullName evidence="1">Uncharacterized protein</fullName>
    </submittedName>
</protein>
<accession>A0AA51NC70</accession>
<dbReference type="RefSeq" id="WP_308347523.1">
    <property type="nucleotide sequence ID" value="NZ_CP129971.1"/>
</dbReference>
<dbReference type="AlphaFoldDB" id="A0AA51NC70"/>
<dbReference type="KEGG" id="msaa:QYS49_36550"/>
<name>A0AA51NC70_9BACT</name>
<dbReference type="EMBL" id="CP129971">
    <property type="protein sequence ID" value="WMN10930.1"/>
    <property type="molecule type" value="Genomic_DNA"/>
</dbReference>
<dbReference type="PROSITE" id="PS51257">
    <property type="entry name" value="PROKAR_LIPOPROTEIN"/>
    <property type="match status" value="1"/>
</dbReference>
<sequence length="317" mass="35830">MSVKHKLLIFFTLFYLPYLGFSQGCSDAGFCTMGAMKPAQDFNKKIPVKLRSIGLTLYEGQTNTSPIIRAAIVDFGLLIAGEYDLQVKVPYMRVDGNFASTSGLGDISLSLTKNLHSTPEYNIMGTLGAKIPTNRSDLRPPDRQSVLPMYYQTSLGTYDFIAGGTYINREWMISAGYQQPIIHINENTFEPTEAKWSWYEGGMDYVRKHDGSRMLKRGADIMMRFERNFRMSRLNLSLGLLPIYRITKDQVLNDNDEYVKLDGTTGLALSGLAGVNYKFNVFSSIQLIYGHKITDRPVNPDGLTRKHVINLSFNYNF</sequence>
<evidence type="ECO:0000313" key="2">
    <source>
        <dbReference type="Proteomes" id="UP001230496"/>
    </source>
</evidence>
<organism evidence="1 2">
    <name type="scientific">Marivirga salinarum</name>
    <dbReference type="NCBI Taxonomy" id="3059078"/>
    <lineage>
        <taxon>Bacteria</taxon>
        <taxon>Pseudomonadati</taxon>
        <taxon>Bacteroidota</taxon>
        <taxon>Cytophagia</taxon>
        <taxon>Cytophagales</taxon>
        <taxon>Marivirgaceae</taxon>
        <taxon>Marivirga</taxon>
    </lineage>
</organism>
<keyword evidence="2" id="KW-1185">Reference proteome</keyword>